<evidence type="ECO:0000313" key="3">
    <source>
        <dbReference type="EMBL" id="RZF21552.1"/>
    </source>
</evidence>
<dbReference type="Proteomes" id="UP000443582">
    <property type="component" value="Unassembled WGS sequence"/>
</dbReference>
<dbReference type="InterPro" id="IPR036637">
    <property type="entry name" value="Phosphohistidine_dom_sf"/>
</dbReference>
<feature type="domain" description="Pyruvate phosphate dikinase AMP/ATP-binding" evidence="2">
    <location>
        <begin position="177"/>
        <end position="235"/>
    </location>
</feature>
<dbReference type="EMBL" id="QDKL01000002">
    <property type="protein sequence ID" value="RZF21552.1"/>
    <property type="molecule type" value="Genomic_DNA"/>
</dbReference>
<dbReference type="InterPro" id="IPR002192">
    <property type="entry name" value="PPDK_AMP/ATP-bd"/>
</dbReference>
<dbReference type="InterPro" id="IPR013815">
    <property type="entry name" value="ATP_grasp_subdomain_1"/>
</dbReference>
<dbReference type="Gene3D" id="3.30.1490.20">
    <property type="entry name" value="ATP-grasp fold, A domain"/>
    <property type="match status" value="1"/>
</dbReference>
<dbReference type="SUPFAM" id="SSF52009">
    <property type="entry name" value="Phosphohistidine domain"/>
    <property type="match status" value="1"/>
</dbReference>
<dbReference type="Gene3D" id="3.30.470.20">
    <property type="entry name" value="ATP-grasp fold, B domain"/>
    <property type="match status" value="1"/>
</dbReference>
<dbReference type="PANTHER" id="PTHR43615">
    <property type="entry name" value="PHOSPHOENOLPYRUVATE SYNTHASE-RELATED"/>
    <property type="match status" value="1"/>
</dbReference>
<feature type="domain" description="Pyruvate phosphate dikinase AMP/ATP-binding" evidence="2">
    <location>
        <begin position="48"/>
        <end position="173"/>
    </location>
</feature>
<evidence type="ECO:0000259" key="2">
    <source>
        <dbReference type="Pfam" id="PF01326"/>
    </source>
</evidence>
<proteinExistence type="predicted"/>
<dbReference type="PANTHER" id="PTHR43615:SF1">
    <property type="entry name" value="PPDK_N DOMAIN-CONTAINING PROTEIN"/>
    <property type="match status" value="1"/>
</dbReference>
<dbReference type="Gene3D" id="3.50.30.10">
    <property type="entry name" value="Phosphohistidine domain"/>
    <property type="match status" value="1"/>
</dbReference>
<dbReference type="InterPro" id="IPR051549">
    <property type="entry name" value="PEP_Utilizing_Enz"/>
</dbReference>
<keyword evidence="4" id="KW-1185">Reference proteome</keyword>
<reference evidence="4" key="1">
    <citation type="journal article" date="2019" name="Int. J. Syst. Evol. Microbiol.">
        <title>Halobacteriovorax valvorus sp. nov., a novel prokaryotic predator isolated from coastal seawater of China.</title>
        <authorList>
            <person name="Chen M.-X."/>
        </authorList>
    </citation>
    <scope>NUCLEOTIDE SEQUENCE [LARGE SCALE GENOMIC DNA]</scope>
    <source>
        <strain evidence="4">BL9</strain>
    </source>
</reference>
<gene>
    <name evidence="3" type="ORF">DAY19_07645</name>
</gene>
<dbReference type="Pfam" id="PF01326">
    <property type="entry name" value="PPDK_N"/>
    <property type="match status" value="2"/>
</dbReference>
<comment type="caution">
    <text evidence="3">The sequence shown here is derived from an EMBL/GenBank/DDBJ whole genome shotgun (WGS) entry which is preliminary data.</text>
</comment>
<dbReference type="InterPro" id="IPR008279">
    <property type="entry name" value="PEP-util_enz_mobile_dom"/>
</dbReference>
<dbReference type="RefSeq" id="WP_115361052.1">
    <property type="nucleotide sequence ID" value="NZ_QDKL01000002.1"/>
</dbReference>
<accession>A0ABY0IFY2</accession>
<evidence type="ECO:0000313" key="4">
    <source>
        <dbReference type="Proteomes" id="UP000443582"/>
    </source>
</evidence>
<dbReference type="Pfam" id="PF00391">
    <property type="entry name" value="PEP-utilizers"/>
    <property type="match status" value="1"/>
</dbReference>
<protein>
    <submittedName>
        <fullName evidence="3">Phosphoenolpyruvate synthase</fullName>
    </submittedName>
</protein>
<sequence>MLYYFENLPEDKTQVGGKAYMLAMMAQMNIPVPNGIILDAMPSDRELEEVYQFAKDGEYSLAVRSSATGEDSKENSFAGQNSTFLYVDNDSDLKRAITDCFNSINKESSKAYRQHFLGSSKEVPMNVVIQRMIDPSFSGVYFSKDPRGKFKSWMLEYIDGVGEDLVSGKRTPTILSESQRVSPDITSEQIDEIIRCAKLVEDKYQDDFDIEWAIDKKGIVYLLQARPITAKASISNLKRIGHEELERLESIYPQDTVWDGQTFAEWTTAPTTLTTEIWANSFRKDQAFDKALQELGYVGFSKDECLMDEVFGRSYINLSKLGQMYFGPIPYTIEPIPRPHLKFHFSKVTPHILMKTPQTMWRMLKVGLSINTHRKEVINDATKALVDISVINKRPYDSKIYQDWTLEDLLSRFSKESSLFSERTLVWPYILISLTETTIQTLISLLKSIYTPQEADHLIKRWSGAGINSETFKMGLYFKKACAKPNARHNFLARYGHRGPGELDLSAKRWAEIGDDAFYDYPLEKYVKEKNNHTLDDVEAEIMAMKSFKKTLILEEWKILKDLLELREKWKMAILKPYAHIRYLCLEIARRYKLDDLNDIFYLHIHEIKNFKSSYLSLIRERKHKIEMFRNFNFSTVTSLREIKSVIDGNEEASSSNLVGEGLSSGMVRGKVVVINNPSNWKEIEWPENAIVVAQSTDPGWTPVFTKASGIIVERGGVLSHCAIVAREMGIPAVSGIKQCHIKFKGGEDVFVDGNSGSIKLMQ</sequence>
<name>A0ABY0IFY2_9BACT</name>
<feature type="domain" description="PEP-utilising enzyme mobile" evidence="1">
    <location>
        <begin position="687"/>
        <end position="757"/>
    </location>
</feature>
<evidence type="ECO:0000259" key="1">
    <source>
        <dbReference type="Pfam" id="PF00391"/>
    </source>
</evidence>
<organism evidence="3 4">
    <name type="scientific">Halobacteriovorax vibrionivorans</name>
    <dbReference type="NCBI Taxonomy" id="2152716"/>
    <lineage>
        <taxon>Bacteria</taxon>
        <taxon>Pseudomonadati</taxon>
        <taxon>Bdellovibrionota</taxon>
        <taxon>Bacteriovoracia</taxon>
        <taxon>Bacteriovoracales</taxon>
        <taxon>Halobacteriovoraceae</taxon>
        <taxon>Halobacteriovorax</taxon>
    </lineage>
</organism>
<dbReference type="SUPFAM" id="SSF56059">
    <property type="entry name" value="Glutathione synthetase ATP-binding domain-like"/>
    <property type="match status" value="1"/>
</dbReference>